<sequence length="58" mass="6321">MSKLYDGDVVAWALEQVAAPLLVRKCRMDLDINQLACIAAACTTGAFEPYFERAGASR</sequence>
<name>A0A848HHG6_9BURK</name>
<dbReference type="AlphaFoldDB" id="A0A848HHG6"/>
<evidence type="ECO:0000313" key="2">
    <source>
        <dbReference type="Proteomes" id="UP000583752"/>
    </source>
</evidence>
<dbReference type="RefSeq" id="WP_169464130.1">
    <property type="nucleotide sequence ID" value="NZ_JABBGG010000002.1"/>
</dbReference>
<reference evidence="1 2" key="1">
    <citation type="submission" date="2020-04" db="EMBL/GenBank/DDBJ databases">
        <title>Massilia sp. RP-1-19 isolated from soil.</title>
        <authorList>
            <person name="Dahal R.H."/>
        </authorList>
    </citation>
    <scope>NUCLEOTIDE SEQUENCE [LARGE SCALE GENOMIC DNA]</scope>
    <source>
        <strain evidence="1 2">RP-1-19</strain>
    </source>
</reference>
<organism evidence="1 2">
    <name type="scientific">Massilia polaris</name>
    <dbReference type="NCBI Taxonomy" id="2728846"/>
    <lineage>
        <taxon>Bacteria</taxon>
        <taxon>Pseudomonadati</taxon>
        <taxon>Pseudomonadota</taxon>
        <taxon>Betaproteobacteria</taxon>
        <taxon>Burkholderiales</taxon>
        <taxon>Oxalobacteraceae</taxon>
        <taxon>Telluria group</taxon>
        <taxon>Massilia</taxon>
    </lineage>
</organism>
<comment type="caution">
    <text evidence="1">The sequence shown here is derived from an EMBL/GenBank/DDBJ whole genome shotgun (WGS) entry which is preliminary data.</text>
</comment>
<protein>
    <submittedName>
        <fullName evidence="1">Uncharacterized protein</fullName>
    </submittedName>
</protein>
<dbReference type="EMBL" id="JABBGG010000002">
    <property type="protein sequence ID" value="NML60432.1"/>
    <property type="molecule type" value="Genomic_DNA"/>
</dbReference>
<accession>A0A848HHG6</accession>
<gene>
    <name evidence="1" type="ORF">HHL21_04875</name>
</gene>
<evidence type="ECO:0000313" key="1">
    <source>
        <dbReference type="EMBL" id="NML60432.1"/>
    </source>
</evidence>
<proteinExistence type="predicted"/>
<keyword evidence="2" id="KW-1185">Reference proteome</keyword>
<dbReference type="Proteomes" id="UP000583752">
    <property type="component" value="Unassembled WGS sequence"/>
</dbReference>